<name>G3GXS7_CRIGR</name>
<sequence>MGAGKQTDLQGQHMLFRAKTSPAQGGWFFETKLYYAQAGLELIKIFLPLSWAPVTMLCWLRFLTRQRNDSTIQSVACTLQLNCPNASP</sequence>
<protein>
    <submittedName>
        <fullName evidence="1">Uncharacterized protein</fullName>
    </submittedName>
</protein>
<accession>G3GXS7</accession>
<evidence type="ECO:0000313" key="2">
    <source>
        <dbReference type="Proteomes" id="UP000001075"/>
    </source>
</evidence>
<organism evidence="1 2">
    <name type="scientific">Cricetulus griseus</name>
    <name type="common">Chinese hamster</name>
    <name type="synonym">Cricetulus barabensis griseus</name>
    <dbReference type="NCBI Taxonomy" id="10029"/>
    <lineage>
        <taxon>Eukaryota</taxon>
        <taxon>Metazoa</taxon>
        <taxon>Chordata</taxon>
        <taxon>Craniata</taxon>
        <taxon>Vertebrata</taxon>
        <taxon>Euteleostomi</taxon>
        <taxon>Mammalia</taxon>
        <taxon>Eutheria</taxon>
        <taxon>Euarchontoglires</taxon>
        <taxon>Glires</taxon>
        <taxon>Rodentia</taxon>
        <taxon>Myomorpha</taxon>
        <taxon>Muroidea</taxon>
        <taxon>Cricetidae</taxon>
        <taxon>Cricetinae</taxon>
        <taxon>Cricetulus</taxon>
    </lineage>
</organism>
<proteinExistence type="predicted"/>
<dbReference type="EMBL" id="JH000061">
    <property type="protein sequence ID" value="EGV95866.1"/>
    <property type="molecule type" value="Genomic_DNA"/>
</dbReference>
<dbReference type="Proteomes" id="UP000001075">
    <property type="component" value="Unassembled WGS sequence"/>
</dbReference>
<reference evidence="2" key="1">
    <citation type="journal article" date="2011" name="Nat. Biotechnol.">
        <title>The genomic sequence of the Chinese hamster ovary (CHO)-K1 cell line.</title>
        <authorList>
            <person name="Xu X."/>
            <person name="Nagarajan H."/>
            <person name="Lewis N.E."/>
            <person name="Pan S."/>
            <person name="Cai Z."/>
            <person name="Liu X."/>
            <person name="Chen W."/>
            <person name="Xie M."/>
            <person name="Wang W."/>
            <person name="Hammond S."/>
            <person name="Andersen M.R."/>
            <person name="Neff N."/>
            <person name="Passarelli B."/>
            <person name="Koh W."/>
            <person name="Fan H.C."/>
            <person name="Wang J."/>
            <person name="Gui Y."/>
            <person name="Lee K.H."/>
            <person name="Betenbaugh M.J."/>
            <person name="Quake S.R."/>
            <person name="Famili I."/>
            <person name="Palsson B.O."/>
            <person name="Wang J."/>
        </authorList>
    </citation>
    <scope>NUCLEOTIDE SEQUENCE [LARGE SCALE GENOMIC DNA]</scope>
    <source>
        <strain evidence="2">CHO K1 cell line</strain>
    </source>
</reference>
<gene>
    <name evidence="1" type="ORF">I79_002570</name>
</gene>
<dbReference type="InParanoid" id="G3GXS7"/>
<evidence type="ECO:0000313" key="1">
    <source>
        <dbReference type="EMBL" id="EGV95866.1"/>
    </source>
</evidence>
<dbReference type="AlphaFoldDB" id="G3GXS7"/>